<organism evidence="2 3">
    <name type="scientific">Heterotrigona itama</name>
    <dbReference type="NCBI Taxonomy" id="395501"/>
    <lineage>
        <taxon>Eukaryota</taxon>
        <taxon>Metazoa</taxon>
        <taxon>Ecdysozoa</taxon>
        <taxon>Arthropoda</taxon>
        <taxon>Hexapoda</taxon>
        <taxon>Insecta</taxon>
        <taxon>Pterygota</taxon>
        <taxon>Neoptera</taxon>
        <taxon>Endopterygota</taxon>
        <taxon>Hymenoptera</taxon>
        <taxon>Apocrita</taxon>
        <taxon>Aculeata</taxon>
        <taxon>Apoidea</taxon>
        <taxon>Anthophila</taxon>
        <taxon>Apidae</taxon>
        <taxon>Heterotrigona</taxon>
    </lineage>
</organism>
<keyword evidence="3" id="KW-1185">Reference proteome</keyword>
<feature type="non-terminal residue" evidence="2">
    <location>
        <position position="174"/>
    </location>
</feature>
<evidence type="ECO:0000256" key="1">
    <source>
        <dbReference type="SAM" id="MobiDB-lite"/>
    </source>
</evidence>
<sequence length="174" mass="19942">IWLLKVNEKYCEIILLNLSASQRALCFPIYSSSELGIYLLVLLAQPKLSERLKSDKLHAWITDVRDIWLRNHLGRDPFSAVSELETTSVRQPTADYYYDRVLSQGQREGERSQEKGSKGLGPSEDFGQKRRRRTPGPSRPNEKSPVTQGNLLPRTLDPFIELTRMPEAFPELTL</sequence>
<name>A0A6V7HFL4_9HYME</name>
<reference evidence="2" key="1">
    <citation type="submission" date="2020-07" db="EMBL/GenBank/DDBJ databases">
        <authorList>
            <person name="Nazaruddin N."/>
        </authorList>
    </citation>
    <scope>NUCLEOTIDE SEQUENCE</scope>
</reference>
<feature type="compositionally biased region" description="Basic and acidic residues" evidence="1">
    <location>
        <begin position="107"/>
        <end position="117"/>
    </location>
</feature>
<comment type="caution">
    <text evidence="2">The sequence shown here is derived from an EMBL/GenBank/DDBJ whole genome shotgun (WGS) entry which is preliminary data.</text>
</comment>
<dbReference type="EMBL" id="CAJDYZ010011201">
    <property type="protein sequence ID" value="CAD1479106.1"/>
    <property type="molecule type" value="Genomic_DNA"/>
</dbReference>
<accession>A0A6V7HFL4</accession>
<gene>
    <name evidence="2" type="ORF">MHI_LOCUS841741</name>
</gene>
<dbReference type="Proteomes" id="UP000752696">
    <property type="component" value="Unassembled WGS sequence"/>
</dbReference>
<evidence type="ECO:0000313" key="3">
    <source>
        <dbReference type="Proteomes" id="UP000752696"/>
    </source>
</evidence>
<feature type="region of interest" description="Disordered" evidence="1">
    <location>
        <begin position="104"/>
        <end position="158"/>
    </location>
</feature>
<proteinExistence type="predicted"/>
<protein>
    <submittedName>
        <fullName evidence="2">Uncharacterized protein</fullName>
    </submittedName>
</protein>
<evidence type="ECO:0000313" key="2">
    <source>
        <dbReference type="EMBL" id="CAD1479106.1"/>
    </source>
</evidence>
<dbReference type="AlphaFoldDB" id="A0A6V7HFL4"/>
<dbReference type="OrthoDB" id="10602244at2759"/>